<dbReference type="KEGG" id="pani:DCO16_04945"/>
<protein>
    <submittedName>
        <fullName evidence="3">Heavy metal transporter</fullName>
    </submittedName>
</protein>
<dbReference type="PROSITE" id="PS50846">
    <property type="entry name" value="HMA_2"/>
    <property type="match status" value="1"/>
</dbReference>
<dbReference type="CDD" id="cd00371">
    <property type="entry name" value="HMA"/>
    <property type="match status" value="1"/>
</dbReference>
<keyword evidence="1" id="KW-0732">Signal</keyword>
<gene>
    <name evidence="3" type="ORF">DCO16_04945</name>
</gene>
<feature type="chain" id="PRO_5026920031" evidence="1">
    <location>
        <begin position="22"/>
        <end position="108"/>
    </location>
</feature>
<dbReference type="InterPro" id="IPR006121">
    <property type="entry name" value="HMA_dom"/>
</dbReference>
<evidence type="ECO:0000256" key="1">
    <source>
        <dbReference type="SAM" id="SignalP"/>
    </source>
</evidence>
<dbReference type="Gene3D" id="3.30.70.100">
    <property type="match status" value="1"/>
</dbReference>
<dbReference type="EMBL" id="CP028941">
    <property type="protein sequence ID" value="QKM62466.1"/>
    <property type="molecule type" value="Genomic_DNA"/>
</dbReference>
<dbReference type="GO" id="GO:0046872">
    <property type="term" value="F:metal ion binding"/>
    <property type="evidence" value="ECO:0007669"/>
    <property type="project" value="InterPro"/>
</dbReference>
<dbReference type="SUPFAM" id="SSF55008">
    <property type="entry name" value="HMA, heavy metal-associated domain"/>
    <property type="match status" value="1"/>
</dbReference>
<feature type="signal peptide" evidence="1">
    <location>
        <begin position="1"/>
        <end position="21"/>
    </location>
</feature>
<evidence type="ECO:0000313" key="4">
    <source>
        <dbReference type="Proteomes" id="UP000500806"/>
    </source>
</evidence>
<dbReference type="Proteomes" id="UP000500806">
    <property type="component" value="Chromosome"/>
</dbReference>
<feature type="domain" description="HMA" evidence="2">
    <location>
        <begin position="21"/>
        <end position="88"/>
    </location>
</feature>
<organism evidence="3 4">
    <name type="scientific">Polynucleobacter antarcticus</name>
    <dbReference type="NCBI Taxonomy" id="1743162"/>
    <lineage>
        <taxon>Bacteria</taxon>
        <taxon>Pseudomonadati</taxon>
        <taxon>Pseudomonadota</taxon>
        <taxon>Betaproteobacteria</taxon>
        <taxon>Burkholderiales</taxon>
        <taxon>Burkholderiaceae</taxon>
        <taxon>Polynucleobacter</taxon>
    </lineage>
</organism>
<evidence type="ECO:0000259" key="2">
    <source>
        <dbReference type="PROSITE" id="PS50846"/>
    </source>
</evidence>
<keyword evidence="4" id="KW-1185">Reference proteome</keyword>
<accession>A0A6M9PXA0</accession>
<dbReference type="RefSeq" id="WP_173942619.1">
    <property type="nucleotide sequence ID" value="NZ_CBCSCD010000001.1"/>
</dbReference>
<dbReference type="AlphaFoldDB" id="A0A6M9PXA0"/>
<proteinExistence type="predicted"/>
<name>A0A6M9PXA0_9BURK</name>
<dbReference type="InterPro" id="IPR036163">
    <property type="entry name" value="HMA_dom_sf"/>
</dbReference>
<sequence>MKSIYLIISLSLLGFSHNALASMKVTVNGMVCSFCAQGIEKSVLKMDDTKAIFVDLKNKVVIIEAKEGKTLNEKLISQEIKDSGYDVVKIETIPQTVAEFKAQMKDKP</sequence>
<evidence type="ECO:0000313" key="3">
    <source>
        <dbReference type="EMBL" id="QKM62466.1"/>
    </source>
</evidence>
<reference evidence="3 4" key="1">
    <citation type="submission" date="2018-04" db="EMBL/GenBank/DDBJ databases">
        <title>Polynucleobacter sp. LimPoW16 genome.</title>
        <authorList>
            <person name="Hahn M.W."/>
        </authorList>
    </citation>
    <scope>NUCLEOTIDE SEQUENCE [LARGE SCALE GENOMIC DNA]</scope>
    <source>
        <strain evidence="3 4">LimPoW16</strain>
    </source>
</reference>
<dbReference type="Pfam" id="PF00403">
    <property type="entry name" value="HMA"/>
    <property type="match status" value="1"/>
</dbReference>